<keyword evidence="2" id="KW-1185">Reference proteome</keyword>
<name>A0ABQ9EKN1_TEGGR</name>
<evidence type="ECO:0000313" key="2">
    <source>
        <dbReference type="Proteomes" id="UP001217089"/>
    </source>
</evidence>
<protein>
    <recommendedName>
        <fullName evidence="3">Alpha-1,4-N-acetylglucosaminyltransferase</fullName>
    </recommendedName>
</protein>
<sequence length="321" mass="38017">MVVFMDNVEQCSSVQANLSNYWQFDCKVQCPDFNHLKPFPKQDSRYDRYPMRIPLNGSTKTALQQYINEMCPKDDLPVPRLVHYIWFGVSREMKFYQFLSAFSTYKYVKPCLILYHGNTVPKGRYWNILLRLVPNIKFVYREEPTTIENIKLKQIEHRADIGRFQVLKDFGGIYMDTDSILLKPILPLLRHDFTLSIENPEVLGIGTMLSTPNATFLQIWLEHYITFDTNEWGWHSVILPYRLSKKYPSLIHVENATFYSPGPLETLFFNNFNWEDKFAMHLSIRYYKSSLFNEFDIRRLNTTLGAMARHILFDRKELCAN</sequence>
<gene>
    <name evidence="1" type="ORF">KUTeg_016371</name>
</gene>
<dbReference type="InterPro" id="IPR029044">
    <property type="entry name" value="Nucleotide-diphossugar_trans"/>
</dbReference>
<proteinExistence type="predicted"/>
<accession>A0ABQ9EKN1</accession>
<dbReference type="PANTHER" id="PTHR46830">
    <property type="entry name" value="TRANSFERASE, PUTATIVE-RELATED"/>
    <property type="match status" value="1"/>
</dbReference>
<dbReference type="InterPro" id="IPR007577">
    <property type="entry name" value="GlycoTrfase_DXD_sugar-bd_CS"/>
</dbReference>
<dbReference type="Proteomes" id="UP001217089">
    <property type="component" value="Unassembled WGS sequence"/>
</dbReference>
<organism evidence="1 2">
    <name type="scientific">Tegillarca granosa</name>
    <name type="common">Malaysian cockle</name>
    <name type="synonym">Anadara granosa</name>
    <dbReference type="NCBI Taxonomy" id="220873"/>
    <lineage>
        <taxon>Eukaryota</taxon>
        <taxon>Metazoa</taxon>
        <taxon>Spiralia</taxon>
        <taxon>Lophotrochozoa</taxon>
        <taxon>Mollusca</taxon>
        <taxon>Bivalvia</taxon>
        <taxon>Autobranchia</taxon>
        <taxon>Pteriomorphia</taxon>
        <taxon>Arcoida</taxon>
        <taxon>Arcoidea</taxon>
        <taxon>Arcidae</taxon>
        <taxon>Tegillarca</taxon>
    </lineage>
</organism>
<evidence type="ECO:0000313" key="1">
    <source>
        <dbReference type="EMBL" id="KAJ8305826.1"/>
    </source>
</evidence>
<dbReference type="PANTHER" id="PTHR46830:SF1">
    <property type="entry name" value="ALPHA-1,4-N-ACETYLGLUCOSAMINYLTRANSFERASE"/>
    <property type="match status" value="1"/>
</dbReference>
<reference evidence="1 2" key="1">
    <citation type="submission" date="2022-12" db="EMBL/GenBank/DDBJ databases">
        <title>Chromosome-level genome of Tegillarca granosa.</title>
        <authorList>
            <person name="Kim J."/>
        </authorList>
    </citation>
    <scope>NUCLEOTIDE SEQUENCE [LARGE SCALE GENOMIC DNA]</scope>
    <source>
        <strain evidence="1">Teg-2019</strain>
        <tissue evidence="1">Adductor muscle</tissue>
    </source>
</reference>
<evidence type="ECO:0008006" key="3">
    <source>
        <dbReference type="Google" id="ProtNLM"/>
    </source>
</evidence>
<dbReference type="EMBL" id="JARBDR010000813">
    <property type="protein sequence ID" value="KAJ8305826.1"/>
    <property type="molecule type" value="Genomic_DNA"/>
</dbReference>
<comment type="caution">
    <text evidence="1">The sequence shown here is derived from an EMBL/GenBank/DDBJ whole genome shotgun (WGS) entry which is preliminary data.</text>
</comment>
<dbReference type="SUPFAM" id="SSF53448">
    <property type="entry name" value="Nucleotide-diphospho-sugar transferases"/>
    <property type="match status" value="1"/>
</dbReference>
<dbReference type="Pfam" id="PF04488">
    <property type="entry name" value="Gly_transf_sug"/>
    <property type="match status" value="1"/>
</dbReference>
<dbReference type="Gene3D" id="3.90.550.20">
    <property type="match status" value="1"/>
</dbReference>